<dbReference type="Proteomes" id="UP000007755">
    <property type="component" value="Unassembled WGS sequence"/>
</dbReference>
<keyword evidence="2" id="KW-1185">Reference proteome</keyword>
<proteinExistence type="predicted"/>
<dbReference type="Gene3D" id="3.40.50.300">
    <property type="entry name" value="P-loop containing nucleotide triphosphate hydrolases"/>
    <property type="match status" value="1"/>
</dbReference>
<dbReference type="EMBL" id="GL888624">
    <property type="protein sequence ID" value="EGI58824.1"/>
    <property type="molecule type" value="Genomic_DNA"/>
</dbReference>
<dbReference type="GO" id="GO:0003924">
    <property type="term" value="F:GTPase activity"/>
    <property type="evidence" value="ECO:0007669"/>
    <property type="project" value="InterPro"/>
</dbReference>
<evidence type="ECO:0000313" key="2">
    <source>
        <dbReference type="Proteomes" id="UP000007755"/>
    </source>
</evidence>
<dbReference type="InParanoid" id="F4X3M7"/>
<dbReference type="Pfam" id="PF00071">
    <property type="entry name" value="Ras"/>
    <property type="match status" value="1"/>
</dbReference>
<organism evidence="2">
    <name type="scientific">Acromyrmex echinatior</name>
    <name type="common">Panamanian leafcutter ant</name>
    <name type="synonym">Acromyrmex octospinosus echinatior</name>
    <dbReference type="NCBI Taxonomy" id="103372"/>
    <lineage>
        <taxon>Eukaryota</taxon>
        <taxon>Metazoa</taxon>
        <taxon>Ecdysozoa</taxon>
        <taxon>Arthropoda</taxon>
        <taxon>Hexapoda</taxon>
        <taxon>Insecta</taxon>
        <taxon>Pterygota</taxon>
        <taxon>Neoptera</taxon>
        <taxon>Endopterygota</taxon>
        <taxon>Hymenoptera</taxon>
        <taxon>Apocrita</taxon>
        <taxon>Aculeata</taxon>
        <taxon>Formicoidea</taxon>
        <taxon>Formicidae</taxon>
        <taxon>Myrmicinae</taxon>
        <taxon>Acromyrmex</taxon>
    </lineage>
</organism>
<dbReference type="AlphaFoldDB" id="F4X3M7"/>
<sequence>MRMIRVFKKEELWACIWKYHEFPHFAFSLLLFLLALNFHRELFLHGRISGLRAILPTDLYPLTSPSIHLSDEEGILRIAQFLHEQSTTLEKNSEFKSMKEGLVLQDPSNIDDRDGSANPTTFSFVNLYGLSLHGTSVLRSYFYDGFVTDRVPSFTLPSRLRACSEIYSTKGPKLNVEIVLLCILERPLYIHSVTPREFIPERNANTINNNGSLNFEHESYKNPRESRDTTSECQVQNDTTVYIKSSLYRYRCAHLNRRPLGLLSKTMLIVRFKQAFLDFESMRIDIGWKMDSIFVIRHSFACMVCLQTILLGDSGVGKTSLLVQFDTGRFQPGNFAATVGIGFTVHRIKVTASTNHRGPSLIKP</sequence>
<evidence type="ECO:0000313" key="1">
    <source>
        <dbReference type="EMBL" id="EGI58824.1"/>
    </source>
</evidence>
<dbReference type="SUPFAM" id="SSF52540">
    <property type="entry name" value="P-loop containing nucleoside triphosphate hydrolases"/>
    <property type="match status" value="1"/>
</dbReference>
<name>F4X3M7_ACREC</name>
<accession>F4X3M7</accession>
<gene>
    <name evidence="1" type="ORF">G5I_12935</name>
</gene>
<dbReference type="InterPro" id="IPR001806">
    <property type="entry name" value="Small_GTPase"/>
</dbReference>
<reference evidence="1" key="1">
    <citation type="submission" date="2011-02" db="EMBL/GenBank/DDBJ databases">
        <title>The genome of the leaf-cutting ant Acromyrmex echinatior suggests key adaptations to social evolution and fungus farming.</title>
        <authorList>
            <person name="Nygaard S."/>
            <person name="Zhang G."/>
        </authorList>
    </citation>
    <scope>NUCLEOTIDE SEQUENCE</scope>
</reference>
<dbReference type="STRING" id="103372.F4X3M7"/>
<dbReference type="InterPro" id="IPR027417">
    <property type="entry name" value="P-loop_NTPase"/>
</dbReference>
<protein>
    <submittedName>
        <fullName evidence="1">Ras-related protein Rab-26</fullName>
    </submittedName>
</protein>
<dbReference type="eggNOG" id="KOG0083">
    <property type="taxonomic scope" value="Eukaryota"/>
</dbReference>
<dbReference type="GO" id="GO:0005525">
    <property type="term" value="F:GTP binding"/>
    <property type="evidence" value="ECO:0007669"/>
    <property type="project" value="InterPro"/>
</dbReference>